<accession>A0A835L933</accession>
<reference evidence="1" key="1">
    <citation type="submission" date="2020-08" db="EMBL/GenBank/DDBJ databases">
        <title>Spodoptera exigua strain:BAW_Kor-Di-RS1 Genome sequencing and assembly.</title>
        <authorList>
            <person name="Kim J."/>
            <person name="Nam H.Y."/>
            <person name="Kwon M."/>
            <person name="Choi J.H."/>
            <person name="Cho S.R."/>
            <person name="Kim G.-H."/>
        </authorList>
    </citation>
    <scope>NUCLEOTIDE SEQUENCE</scope>
    <source>
        <strain evidence="1">BAW_Kor-Di-RS1</strain>
        <tissue evidence="1">Whole-body</tissue>
    </source>
</reference>
<sequence length="272" mass="32261">MVKYILFSDPLRQEEIDQFYTVCQMHRNYYRGYPRSYHPLTMFREPEYSWQCPQEMSQVYLRFPPYHVKYKQPAVLPVTLERTSKFPKLPERTLAGRYNKNACLAFKIDQDRETTEIVNRSLVCRVLDMDNILFIDNARQDEIETFYEAAQRHRDYYRQYPKANHPLLYFRDPEYMWQCPSEMTPVYLSFPMYHVKYKQPVVLPNSVGRTSGMPSLPDRTLAGRYNKAACKAFAESTYLRNETRDMQLHKKNMVCLPNILNAQAALTSAGHS</sequence>
<proteinExistence type="predicted"/>
<protein>
    <submittedName>
        <fullName evidence="1">Uncharacterized protein</fullName>
    </submittedName>
</protein>
<dbReference type="AlphaFoldDB" id="A0A835L933"/>
<dbReference type="InterPro" id="IPR052329">
    <property type="entry name" value="CIMIP2C"/>
</dbReference>
<organism evidence="1 2">
    <name type="scientific">Spodoptera exigua</name>
    <name type="common">Beet armyworm</name>
    <name type="synonym">Noctua fulgens</name>
    <dbReference type="NCBI Taxonomy" id="7107"/>
    <lineage>
        <taxon>Eukaryota</taxon>
        <taxon>Metazoa</taxon>
        <taxon>Ecdysozoa</taxon>
        <taxon>Arthropoda</taxon>
        <taxon>Hexapoda</taxon>
        <taxon>Insecta</taxon>
        <taxon>Pterygota</taxon>
        <taxon>Neoptera</taxon>
        <taxon>Endopterygota</taxon>
        <taxon>Lepidoptera</taxon>
        <taxon>Glossata</taxon>
        <taxon>Ditrysia</taxon>
        <taxon>Noctuoidea</taxon>
        <taxon>Noctuidae</taxon>
        <taxon>Amphipyrinae</taxon>
        <taxon>Spodoptera</taxon>
    </lineage>
</organism>
<keyword evidence="2" id="KW-1185">Reference proteome</keyword>
<name>A0A835L933_SPOEX</name>
<dbReference type="PANTHER" id="PTHR34924">
    <property type="entry name" value="UPF0573 PROTEIN C2ORF70"/>
    <property type="match status" value="1"/>
</dbReference>
<evidence type="ECO:0000313" key="2">
    <source>
        <dbReference type="Proteomes" id="UP000648187"/>
    </source>
</evidence>
<dbReference type="EMBL" id="JACKWZ010000001">
    <property type="protein sequence ID" value="KAF9424748.1"/>
    <property type="molecule type" value="Genomic_DNA"/>
</dbReference>
<dbReference type="PANTHER" id="PTHR34924:SF1">
    <property type="entry name" value="PROTEIN FAM166C"/>
    <property type="match status" value="1"/>
</dbReference>
<dbReference type="Proteomes" id="UP000648187">
    <property type="component" value="Unassembled WGS sequence"/>
</dbReference>
<gene>
    <name evidence="1" type="ORF">HW555_000049</name>
</gene>
<comment type="caution">
    <text evidence="1">The sequence shown here is derived from an EMBL/GenBank/DDBJ whole genome shotgun (WGS) entry which is preliminary data.</text>
</comment>
<evidence type="ECO:0000313" key="1">
    <source>
        <dbReference type="EMBL" id="KAF9424748.1"/>
    </source>
</evidence>